<dbReference type="GeneID" id="93014990"/>
<dbReference type="KEGG" id="bsg:IY72_05095"/>
<dbReference type="EMBL" id="CP009096">
    <property type="protein sequence ID" value="AIN87349.1"/>
    <property type="molecule type" value="Genomic_DNA"/>
</dbReference>
<name>A0AAI8E8B9_BRUSS</name>
<dbReference type="EMBL" id="CP024420">
    <property type="protein sequence ID" value="ATQ52104.1"/>
    <property type="molecule type" value="Genomic_DNA"/>
</dbReference>
<reference evidence="1 3" key="1">
    <citation type="submission" date="2014-07" db="EMBL/GenBank/DDBJ databases">
        <authorList>
            <person name="Ledwaba M.B."/>
            <person name="Mafofo J."/>
            <person name="van Heerden H."/>
        </authorList>
    </citation>
    <scope>NUCLEOTIDE SEQUENCE [LARGE SCALE GENOMIC DNA]</scope>
    <source>
        <strain evidence="1 3">ZW046</strain>
    </source>
</reference>
<dbReference type="Proteomes" id="UP000029248">
    <property type="component" value="Chromosome 1"/>
</dbReference>
<gene>
    <name evidence="2" type="ORF">CS875_05385</name>
    <name evidence="1" type="ORF">IY72_05095</name>
</gene>
<evidence type="ECO:0000313" key="3">
    <source>
        <dbReference type="Proteomes" id="UP000029248"/>
    </source>
</evidence>
<reference evidence="1 3" key="2">
    <citation type="submission" date="2014-09" db="EMBL/GenBank/DDBJ databases">
        <title>Genome announcement of three Brucella strains isolated from bovine in Zimbabwe.</title>
        <authorList>
            <person name="Ledwaba M.M.B."/>
            <person name="Mafofo J.J."/>
            <person name="van Heerden H.H."/>
        </authorList>
    </citation>
    <scope>NUCLEOTIDE SEQUENCE [LARGE SCALE GENOMIC DNA]</scope>
    <source>
        <strain evidence="1 3">ZW046</strain>
    </source>
</reference>
<sequence length="59" mass="7141">MLFDEVFLKIFLHYNLIEKARKYGLFLYAHRLQDSVFHILFQKDEPKMQMGLVHPQSIC</sequence>
<evidence type="ECO:0000313" key="2">
    <source>
        <dbReference type="EMBL" id="ATQ52104.1"/>
    </source>
</evidence>
<dbReference type="KEGG" id="bsw:IY71_05355"/>
<proteinExistence type="predicted"/>
<organism evidence="2 4">
    <name type="scientific">Brucella suis</name>
    <dbReference type="NCBI Taxonomy" id="29461"/>
    <lineage>
        <taxon>Bacteria</taxon>
        <taxon>Pseudomonadati</taxon>
        <taxon>Pseudomonadota</taxon>
        <taxon>Alphaproteobacteria</taxon>
        <taxon>Hyphomicrobiales</taxon>
        <taxon>Brucellaceae</taxon>
        <taxon>Brucella/Ochrobactrum group</taxon>
        <taxon>Brucella</taxon>
    </lineage>
</organism>
<accession>A0AAI8E8B9</accession>
<dbReference type="AlphaFoldDB" id="A0AAI8E8B9"/>
<dbReference type="RefSeq" id="WP_002964197.1">
    <property type="nucleotide sequence ID" value="NZ_CP007717.1"/>
</dbReference>
<evidence type="ECO:0000313" key="4">
    <source>
        <dbReference type="Proteomes" id="UP000230889"/>
    </source>
</evidence>
<protein>
    <submittedName>
        <fullName evidence="2">Uncharacterized protein</fullName>
    </submittedName>
</protein>
<evidence type="ECO:0000313" key="1">
    <source>
        <dbReference type="EMBL" id="AIN87349.1"/>
    </source>
</evidence>
<dbReference type="Proteomes" id="UP000230889">
    <property type="component" value="Chromosome 1"/>
</dbReference>
<reference evidence="2 4" key="3">
    <citation type="submission" date="2017-10" db="EMBL/GenBank/DDBJ databases">
        <title>First isolation and characterization of Brucella suis from yak.</title>
        <authorList>
            <person name="Yang X."/>
            <person name="Wang N."/>
            <person name="Cao X."/>
            <person name="Bie P."/>
            <person name="Wang J."/>
            <person name="Lyu Y."/>
            <person name="Wu Q."/>
        </authorList>
    </citation>
    <scope>NUCLEOTIDE SEQUENCE [LARGE SCALE GENOMIC DNA]</scope>
    <source>
        <strain evidence="2 4">QH05</strain>
    </source>
</reference>